<name>A0A2V5K9G8_9BACL</name>
<keyword evidence="2" id="KW-1185">Reference proteome</keyword>
<dbReference type="OrthoDB" id="2666009at2"/>
<sequence>MPYFLSYKGKKLGSPLSRHEAEEKLLVMSRCFQQLEIVKDSSQSAGAPAAVVPFAVGDKK</sequence>
<dbReference type="AlphaFoldDB" id="A0A2V5K9G8"/>
<comment type="caution">
    <text evidence="1">The sequence shown here is derived from an EMBL/GenBank/DDBJ whole genome shotgun (WGS) entry which is preliminary data.</text>
</comment>
<evidence type="ECO:0000313" key="2">
    <source>
        <dbReference type="Proteomes" id="UP000247476"/>
    </source>
</evidence>
<dbReference type="RefSeq" id="WP_110838670.1">
    <property type="nucleotide sequence ID" value="NZ_QJVJ01000002.1"/>
</dbReference>
<proteinExistence type="predicted"/>
<protein>
    <submittedName>
        <fullName evidence="1">Uncharacterized protein</fullName>
    </submittedName>
</protein>
<gene>
    <name evidence="1" type="ORF">DLM86_03875</name>
</gene>
<dbReference type="Proteomes" id="UP000247476">
    <property type="component" value="Unassembled WGS sequence"/>
</dbReference>
<organism evidence="1 2">
    <name type="scientific">Paenibacillus flagellatus</name>
    <dbReference type="NCBI Taxonomy" id="2211139"/>
    <lineage>
        <taxon>Bacteria</taxon>
        <taxon>Bacillati</taxon>
        <taxon>Bacillota</taxon>
        <taxon>Bacilli</taxon>
        <taxon>Bacillales</taxon>
        <taxon>Paenibacillaceae</taxon>
        <taxon>Paenibacillus</taxon>
    </lineage>
</organism>
<evidence type="ECO:0000313" key="1">
    <source>
        <dbReference type="EMBL" id="PYI56139.1"/>
    </source>
</evidence>
<accession>A0A2V5K9G8</accession>
<dbReference type="EMBL" id="QJVJ01000002">
    <property type="protein sequence ID" value="PYI56139.1"/>
    <property type="molecule type" value="Genomic_DNA"/>
</dbReference>
<reference evidence="1 2" key="1">
    <citation type="submission" date="2018-05" db="EMBL/GenBank/DDBJ databases">
        <title>Paenibacillus flagellatus sp. nov., isolated from selenium mineral soil.</title>
        <authorList>
            <person name="Dai X."/>
        </authorList>
    </citation>
    <scope>NUCLEOTIDE SEQUENCE [LARGE SCALE GENOMIC DNA]</scope>
    <source>
        <strain evidence="1 2">DXL2</strain>
    </source>
</reference>